<evidence type="ECO:0000313" key="6">
    <source>
        <dbReference type="Proteomes" id="UP000230842"/>
    </source>
</evidence>
<dbReference type="PANTHER" id="PTHR42796">
    <property type="entry name" value="FUMARYLACETOACETATE HYDROLASE DOMAIN-CONTAINING PROTEIN 2A-RELATED"/>
    <property type="match status" value="1"/>
</dbReference>
<keyword evidence="2" id="KW-0479">Metal-binding</keyword>
<evidence type="ECO:0000256" key="1">
    <source>
        <dbReference type="ARBA" id="ARBA00010211"/>
    </source>
</evidence>
<dbReference type="InterPro" id="IPR051121">
    <property type="entry name" value="FAH"/>
</dbReference>
<dbReference type="Pfam" id="PF10370">
    <property type="entry name" value="Rv2993c-like_N"/>
    <property type="match status" value="1"/>
</dbReference>
<sequence length="279" mass="30300">MRFTRILHEQRPRWARIDDEVAHVLDASPIDAFAEGGDSGGARTPRVETTVPLASVHHLPPVVPPVFYAVGWNYRSHVAHGAALGDAKGVVPTRPEVGYRANNALTGHRSPIVVPDGVTGRFEAEGEVVAVIGRRLRRATREEVVDAIVGWTIGNDVSAREWQHADRTFWRSKNSDTFKPMGPWIETDVDPMTQKTTVRVDGEERASFATGDMIFDAADYLVEASRYITVNPGDVLWMGADTTCPIAVGQTVEIEISGIGTLTNPVVAETTPSPEGSPA</sequence>
<comment type="similarity">
    <text evidence="1">Belongs to the FAH family.</text>
</comment>
<name>A0A0B2BAJ0_9ACTN</name>
<dbReference type="Gene3D" id="3.90.850.10">
    <property type="entry name" value="Fumarylacetoacetase-like, C-terminal domain"/>
    <property type="match status" value="1"/>
</dbReference>
<reference evidence="5 6" key="1">
    <citation type="submission" date="2017-11" db="EMBL/GenBank/DDBJ databases">
        <title>Genomic Encyclopedia of Archaeal and Bacterial Type Strains, Phase II (KMG-II): From Individual Species to Whole Genera.</title>
        <authorList>
            <person name="Goeker M."/>
        </authorList>
    </citation>
    <scope>NUCLEOTIDE SEQUENCE [LARGE SCALE GENOMIC DNA]</scope>
    <source>
        <strain evidence="5 6">DSM 27763</strain>
    </source>
</reference>
<dbReference type="EMBL" id="PGEZ01000003">
    <property type="protein sequence ID" value="PJJ48243.1"/>
    <property type="molecule type" value="Genomic_DNA"/>
</dbReference>
<dbReference type="AlphaFoldDB" id="A0A0B2BAJ0"/>
<dbReference type="Proteomes" id="UP000230842">
    <property type="component" value="Unassembled WGS sequence"/>
</dbReference>
<feature type="domain" description="Rv2993c-like N-terminal" evidence="4">
    <location>
        <begin position="1"/>
        <end position="61"/>
    </location>
</feature>
<gene>
    <name evidence="5" type="ORF">CLV56_3947</name>
</gene>
<organism evidence="5 6">
    <name type="scientific">Mumia flava</name>
    <dbReference type="NCBI Taxonomy" id="1348852"/>
    <lineage>
        <taxon>Bacteria</taxon>
        <taxon>Bacillati</taxon>
        <taxon>Actinomycetota</taxon>
        <taxon>Actinomycetes</taxon>
        <taxon>Propionibacteriales</taxon>
        <taxon>Nocardioidaceae</taxon>
        <taxon>Mumia</taxon>
    </lineage>
</organism>
<dbReference type="SUPFAM" id="SSF56529">
    <property type="entry name" value="FAH"/>
    <property type="match status" value="1"/>
</dbReference>
<dbReference type="PANTHER" id="PTHR42796:SF4">
    <property type="entry name" value="FUMARYLACETOACETATE HYDROLASE DOMAIN-CONTAINING PROTEIN 2A"/>
    <property type="match status" value="1"/>
</dbReference>
<proteinExistence type="inferred from homology"/>
<evidence type="ECO:0000256" key="2">
    <source>
        <dbReference type="ARBA" id="ARBA00022723"/>
    </source>
</evidence>
<dbReference type="GO" id="GO:0044281">
    <property type="term" value="P:small molecule metabolic process"/>
    <property type="evidence" value="ECO:0007669"/>
    <property type="project" value="UniProtKB-ARBA"/>
</dbReference>
<dbReference type="Pfam" id="PF01557">
    <property type="entry name" value="FAA_hydrolase"/>
    <property type="match status" value="1"/>
</dbReference>
<keyword evidence="6" id="KW-1185">Reference proteome</keyword>
<dbReference type="InterPro" id="IPR011234">
    <property type="entry name" value="Fumarylacetoacetase-like_C"/>
</dbReference>
<feature type="domain" description="Fumarylacetoacetase-like C-terminal" evidence="3">
    <location>
        <begin position="68"/>
        <end position="267"/>
    </location>
</feature>
<dbReference type="OrthoDB" id="9805307at2"/>
<accession>A0A0B2BAJ0</accession>
<evidence type="ECO:0000259" key="3">
    <source>
        <dbReference type="Pfam" id="PF01557"/>
    </source>
</evidence>
<dbReference type="RefSeq" id="WP_039355856.1">
    <property type="nucleotide sequence ID" value="NZ_PGEZ01000003.1"/>
</dbReference>
<protein>
    <submittedName>
        <fullName evidence="5">2-keto-4-pentenoate hydratase/2-oxohepta-3-ene-1,7-dioic acid hydratase in catechol pathway</fullName>
    </submittedName>
</protein>
<dbReference type="InterPro" id="IPR036663">
    <property type="entry name" value="Fumarylacetoacetase_C_sf"/>
</dbReference>
<comment type="caution">
    <text evidence="5">The sequence shown here is derived from an EMBL/GenBank/DDBJ whole genome shotgun (WGS) entry which is preliminary data.</text>
</comment>
<evidence type="ECO:0000313" key="5">
    <source>
        <dbReference type="EMBL" id="PJJ48243.1"/>
    </source>
</evidence>
<dbReference type="GO" id="GO:0046872">
    <property type="term" value="F:metal ion binding"/>
    <property type="evidence" value="ECO:0007669"/>
    <property type="project" value="UniProtKB-KW"/>
</dbReference>
<dbReference type="GO" id="GO:0003824">
    <property type="term" value="F:catalytic activity"/>
    <property type="evidence" value="ECO:0007669"/>
    <property type="project" value="InterPro"/>
</dbReference>
<dbReference type="InterPro" id="IPR018833">
    <property type="entry name" value="Rv2993c-like_N"/>
</dbReference>
<evidence type="ECO:0000259" key="4">
    <source>
        <dbReference type="Pfam" id="PF10370"/>
    </source>
</evidence>